<organism evidence="4 5">
    <name type="scientific">Phanerochaete sordida</name>
    <dbReference type="NCBI Taxonomy" id="48140"/>
    <lineage>
        <taxon>Eukaryota</taxon>
        <taxon>Fungi</taxon>
        <taxon>Dikarya</taxon>
        <taxon>Basidiomycota</taxon>
        <taxon>Agaricomycotina</taxon>
        <taxon>Agaricomycetes</taxon>
        <taxon>Polyporales</taxon>
        <taxon>Phanerochaetaceae</taxon>
        <taxon>Phanerochaete</taxon>
    </lineage>
</organism>
<keyword evidence="5" id="KW-1185">Reference proteome</keyword>
<keyword evidence="2" id="KW-0479">Metal-binding</keyword>
<dbReference type="Pfam" id="PF00098">
    <property type="entry name" value="zf-CCHC"/>
    <property type="match status" value="1"/>
</dbReference>
<keyword evidence="2" id="KW-0863">Zinc-finger</keyword>
<dbReference type="GO" id="GO:0006397">
    <property type="term" value="P:mRNA processing"/>
    <property type="evidence" value="ECO:0007669"/>
    <property type="project" value="UniProtKB-KW"/>
</dbReference>
<name>A0A9P3G992_9APHY</name>
<reference evidence="4 5" key="1">
    <citation type="submission" date="2021-08" db="EMBL/GenBank/DDBJ databases">
        <title>Draft Genome Sequence of Phanerochaete sordida strain YK-624.</title>
        <authorList>
            <person name="Mori T."/>
            <person name="Dohra H."/>
            <person name="Suzuki T."/>
            <person name="Kawagishi H."/>
            <person name="Hirai H."/>
        </authorList>
    </citation>
    <scope>NUCLEOTIDE SEQUENCE [LARGE SCALE GENOMIC DNA]</scope>
    <source>
        <strain evidence="4 5">YK-624</strain>
    </source>
</reference>
<gene>
    <name evidence="4" type="ORF">PsYK624_062900</name>
</gene>
<dbReference type="Pfam" id="PF14223">
    <property type="entry name" value="Retrotran_gag_2"/>
    <property type="match status" value="1"/>
</dbReference>
<accession>A0A9P3G992</accession>
<evidence type="ECO:0000313" key="5">
    <source>
        <dbReference type="Proteomes" id="UP000703269"/>
    </source>
</evidence>
<evidence type="ECO:0000256" key="2">
    <source>
        <dbReference type="PROSITE-ProRule" id="PRU00047"/>
    </source>
</evidence>
<dbReference type="Proteomes" id="UP000703269">
    <property type="component" value="Unassembled WGS sequence"/>
</dbReference>
<dbReference type="PROSITE" id="PS50158">
    <property type="entry name" value="ZF_CCHC"/>
    <property type="match status" value="1"/>
</dbReference>
<protein>
    <recommendedName>
        <fullName evidence="3">CCHC-type domain-containing protein</fullName>
    </recommendedName>
</protein>
<dbReference type="AlphaFoldDB" id="A0A9P3G992"/>
<evidence type="ECO:0000313" key="4">
    <source>
        <dbReference type="EMBL" id="GJE90164.1"/>
    </source>
</evidence>
<sequence length="291" mass="32967">MSDDPRTVYTHSHFPLLNETNYPEWIIRLEAYLIRRGLWFGVVVIATETAPESVVSDPVALAGWVEKQWLKRTAEKMAEARAEIILKVDDSQLPHMTSRDPKVILEDLARVHMARGFATRLSLRRQFSRLVKGGGETMSGWIGRVKKFAFRLQSIGVTVSEEDKIIALTNGLPESYDPLVTALDATPADELTLTYVIDRLLNEEVRRNGREEEVKIEMAMVAAASQKNNSSQTSLSQRKCWNCDQVGHVRAQCKEPKKIEDTADARRGQAHFVVDRPAERLEVLRQPGYIL</sequence>
<dbReference type="GO" id="GO:0008270">
    <property type="term" value="F:zinc ion binding"/>
    <property type="evidence" value="ECO:0007669"/>
    <property type="project" value="UniProtKB-KW"/>
</dbReference>
<dbReference type="InterPro" id="IPR001878">
    <property type="entry name" value="Znf_CCHC"/>
</dbReference>
<dbReference type="PANTHER" id="PTHR47481">
    <property type="match status" value="1"/>
</dbReference>
<feature type="domain" description="CCHC-type" evidence="3">
    <location>
        <begin position="238"/>
        <end position="255"/>
    </location>
</feature>
<evidence type="ECO:0000259" key="3">
    <source>
        <dbReference type="PROSITE" id="PS50158"/>
    </source>
</evidence>
<dbReference type="SMART" id="SM00343">
    <property type="entry name" value="ZnF_C2HC"/>
    <property type="match status" value="1"/>
</dbReference>
<dbReference type="SUPFAM" id="SSF57756">
    <property type="entry name" value="Retrovirus zinc finger-like domains"/>
    <property type="match status" value="1"/>
</dbReference>
<dbReference type="Gene3D" id="4.10.60.10">
    <property type="entry name" value="Zinc finger, CCHC-type"/>
    <property type="match status" value="1"/>
</dbReference>
<evidence type="ECO:0000256" key="1">
    <source>
        <dbReference type="ARBA" id="ARBA00022664"/>
    </source>
</evidence>
<dbReference type="InterPro" id="IPR036875">
    <property type="entry name" value="Znf_CCHC_sf"/>
</dbReference>
<dbReference type="PANTHER" id="PTHR47481:SF7">
    <property type="entry name" value="CCHC-TYPE DOMAIN-CONTAINING PROTEIN"/>
    <property type="match status" value="1"/>
</dbReference>
<comment type="caution">
    <text evidence="4">The sequence shown here is derived from an EMBL/GenBank/DDBJ whole genome shotgun (WGS) entry which is preliminary data.</text>
</comment>
<proteinExistence type="predicted"/>
<dbReference type="EMBL" id="BPQB01000015">
    <property type="protein sequence ID" value="GJE90164.1"/>
    <property type="molecule type" value="Genomic_DNA"/>
</dbReference>
<dbReference type="GO" id="GO:0003676">
    <property type="term" value="F:nucleic acid binding"/>
    <property type="evidence" value="ECO:0007669"/>
    <property type="project" value="InterPro"/>
</dbReference>
<dbReference type="OrthoDB" id="2799606at2759"/>
<keyword evidence="2" id="KW-0862">Zinc</keyword>
<keyword evidence="1" id="KW-0507">mRNA processing</keyword>